<feature type="region of interest" description="Disordered" evidence="2">
    <location>
        <begin position="1241"/>
        <end position="1269"/>
    </location>
</feature>
<feature type="compositionally biased region" description="Basic and acidic residues" evidence="2">
    <location>
        <begin position="136"/>
        <end position="147"/>
    </location>
</feature>
<feature type="compositionally biased region" description="Low complexity" evidence="2">
    <location>
        <begin position="687"/>
        <end position="700"/>
    </location>
</feature>
<dbReference type="PANTHER" id="PTHR13354:SF11">
    <property type="entry name" value="LYSINE-SPECIFIC DEMETHYLASE 9"/>
    <property type="match status" value="1"/>
</dbReference>
<organism evidence="3 4">
    <name type="scientific">Paralvinella palmiformis</name>
    <dbReference type="NCBI Taxonomy" id="53620"/>
    <lineage>
        <taxon>Eukaryota</taxon>
        <taxon>Metazoa</taxon>
        <taxon>Spiralia</taxon>
        <taxon>Lophotrochozoa</taxon>
        <taxon>Annelida</taxon>
        <taxon>Polychaeta</taxon>
        <taxon>Sedentaria</taxon>
        <taxon>Canalipalpata</taxon>
        <taxon>Terebellida</taxon>
        <taxon>Terebelliformia</taxon>
        <taxon>Alvinellidae</taxon>
        <taxon>Paralvinella</taxon>
    </lineage>
</organism>
<gene>
    <name evidence="3" type="ORF">LSH36_332g02023</name>
</gene>
<evidence type="ECO:0000256" key="2">
    <source>
        <dbReference type="SAM" id="MobiDB-lite"/>
    </source>
</evidence>
<evidence type="ECO:0008006" key="5">
    <source>
        <dbReference type="Google" id="ProtNLM"/>
    </source>
</evidence>
<proteinExistence type="inferred from homology"/>
<keyword evidence="4" id="KW-1185">Reference proteome</keyword>
<reference evidence="3" key="1">
    <citation type="journal article" date="2023" name="Mol. Biol. Evol.">
        <title>Third-Generation Sequencing Reveals the Adaptive Role of the Epigenome in Three Deep-Sea Polychaetes.</title>
        <authorList>
            <person name="Perez M."/>
            <person name="Aroh O."/>
            <person name="Sun Y."/>
            <person name="Lan Y."/>
            <person name="Juniper S.K."/>
            <person name="Young C.R."/>
            <person name="Angers B."/>
            <person name="Qian P.Y."/>
        </authorList>
    </citation>
    <scope>NUCLEOTIDE SEQUENCE</scope>
    <source>
        <strain evidence="3">P08H-3</strain>
    </source>
</reference>
<accession>A0AAD9N0J6</accession>
<feature type="compositionally biased region" description="Low complexity" evidence="2">
    <location>
        <begin position="669"/>
        <end position="680"/>
    </location>
</feature>
<feature type="compositionally biased region" description="Basic residues" evidence="2">
    <location>
        <begin position="547"/>
        <end position="565"/>
    </location>
</feature>
<comment type="similarity">
    <text evidence="1">Belongs to the round spermatid basic protein 1 family.</text>
</comment>
<feature type="compositionally biased region" description="Basic and acidic residues" evidence="2">
    <location>
        <begin position="522"/>
        <end position="537"/>
    </location>
</feature>
<comment type="caution">
    <text evidence="3">The sequence shown here is derived from an EMBL/GenBank/DDBJ whole genome shotgun (WGS) entry which is preliminary data.</text>
</comment>
<feature type="compositionally biased region" description="Basic and acidic residues" evidence="2">
    <location>
        <begin position="1255"/>
        <end position="1268"/>
    </location>
</feature>
<feature type="region of interest" description="Disordered" evidence="2">
    <location>
        <begin position="131"/>
        <end position="176"/>
    </location>
</feature>
<feature type="compositionally biased region" description="Basic and acidic residues" evidence="2">
    <location>
        <begin position="370"/>
        <end position="379"/>
    </location>
</feature>
<feature type="region of interest" description="Disordered" evidence="2">
    <location>
        <begin position="522"/>
        <end position="593"/>
    </location>
</feature>
<dbReference type="Proteomes" id="UP001208570">
    <property type="component" value="Unassembled WGS sequence"/>
</dbReference>
<evidence type="ECO:0000313" key="4">
    <source>
        <dbReference type="Proteomes" id="UP001208570"/>
    </source>
</evidence>
<feature type="compositionally biased region" description="Basic residues" evidence="2">
    <location>
        <begin position="794"/>
        <end position="805"/>
    </location>
</feature>
<evidence type="ECO:0000313" key="3">
    <source>
        <dbReference type="EMBL" id="KAK2152305.1"/>
    </source>
</evidence>
<dbReference type="InterPro" id="IPR026306">
    <property type="entry name" value="RSBN1/Dpy-2/CEP530"/>
</dbReference>
<name>A0AAD9N0J6_9ANNE</name>
<evidence type="ECO:0000256" key="1">
    <source>
        <dbReference type="ARBA" id="ARBA00010560"/>
    </source>
</evidence>
<feature type="compositionally biased region" description="Polar residues" evidence="2">
    <location>
        <begin position="414"/>
        <end position="436"/>
    </location>
</feature>
<dbReference type="PANTHER" id="PTHR13354">
    <property type="entry name" value="ROUND SPERMATID BASIC PROTEIN 1"/>
    <property type="match status" value="1"/>
</dbReference>
<dbReference type="EMBL" id="JAODUP010000333">
    <property type="protein sequence ID" value="KAK2152305.1"/>
    <property type="molecule type" value="Genomic_DNA"/>
</dbReference>
<feature type="region of interest" description="Disordered" evidence="2">
    <location>
        <begin position="364"/>
        <end position="483"/>
    </location>
</feature>
<feature type="region of interest" description="Disordered" evidence="2">
    <location>
        <begin position="788"/>
        <end position="813"/>
    </location>
</feature>
<feature type="region of interest" description="Disordered" evidence="2">
    <location>
        <begin position="655"/>
        <end position="700"/>
    </location>
</feature>
<protein>
    <recommendedName>
        <fullName evidence="5">Round spermatid basic protein 1-like protein</fullName>
    </recommendedName>
</protein>
<feature type="compositionally biased region" description="Basic and acidic residues" evidence="2">
    <location>
        <begin position="395"/>
        <end position="411"/>
    </location>
</feature>
<dbReference type="GO" id="GO:0005634">
    <property type="term" value="C:nucleus"/>
    <property type="evidence" value="ECO:0007669"/>
    <property type="project" value="InterPro"/>
</dbReference>
<sequence length="1384" mass="151612">MAETELVDVHKIETNVHTSVLSDSSCALTGVVNDSVPRNTYDTELSERQSASGTYATDSTLSNVDVIPVTYHVFGKDAKSPPCPNAVPETRQELCLVQVASDGVVDPSISPESQTKRRRIQHNYRRLSSSGYVDDYEGKDRFSRNNETDANTTSPQRVKPLTHVKSPGRSKQDIPLNGLSGVCVERRNKVNNIKPQQDGEESHVVSALLADPKSEAQLSVKASKLQENGNCSLLVTNAATVLLHPLKSLPDGFSLNGSTTWNKSAMQHTKAETDVQSCSSGNGYNNNLSPDINLNGTVMSLSNGTNASLSACNSLRSGASVSSASIHINSTVKSTTNSKWQPVNTEAMSANSLDLDTKNVALPGSQLKNDASRSLDSKQHASKSTLSQTLKGAKKSLDAGKHHNNSNDKKQQSQRHSAGHIQTSSGHSKVNENGSSHKTHNDKSSRSKSSSGSHHHSVSKQDKPKSGKSHRSQSSSHQKLHSKSLALDVDAQTTSKQEQEDVPKLEEAVLHKAAGMDLEVSRTEHSYNKDPNSEPRCSHSSSSRSGRSSHHHHKHKHHKHHKDSRHKSSERSERGSSSGKHSTSLAGDSQPDGIGGCLSPALVMRIKTDHREGTSAVISTGVNNPMIAAATNTHVSCAELSEKCASVGVATDRTVRHLSSNKKREEKSNVSAKSGHSSSGYHKKNGSKTVHTTSNSGNHSNSLITEVKLLKNKCDNNLAESHQLSGSCKSPKLDTTKTTIKRSDPMNLEYKDSPRVLNEAKSVKSNTHEVLVKKKRKLDFDESIMPATQTSPAKKSRPVKTKKGTPVKSAAGKGKAFLASTPKKSSAAMHGDEYRYIYPHRLVFYDPKGVQTPTENDYRMRNIEGTNLNSKFGDFIHIETHCNGGASVVHSYQDEISKLSDHDRHEFVDEFLRIVFSEDDSGNAHHVMGVVHGAAVELPDLLEYLGIKHPSLPIKKCCLGKSDIETTLMSEYRRLVHESYCAGTFRAGAMNQISLVGTKAEEVGDYFPELLDLMEANPFLKAVLPWGTMSSICGLERNLSNDGPILWARPGEQVVPPADMPKSPMKRRRGINELRNLQYLPRATEAREILIEDRTKCHADHVGQGLERLTTAACGILKAVHCGEDYYSDRVVKDVICFQAEDFDKLVDVLQLDLHEPPMSQCIVWVDDAKLNLLRRDDIRYANIKLRDNDIYFIPRNIIHQFRSVTGVVSVAWHIRLKQYYPDEEDKNEPDEPVDRVEHLSDPAVKTETASEDQENGKEIKSANKETEAEVGLKVTDPKCKLNGSDLVGTEASDGKESLGIQLLKCVCEQNKTEQENVGEEIEASVVDSLHKEPNNGNSLNIATNIKPAGDAKFDEAGNMKTTTAKVIDNTVPCVVKLEHADMT</sequence>